<evidence type="ECO:0000256" key="1">
    <source>
        <dbReference type="SAM" id="Coils"/>
    </source>
</evidence>
<dbReference type="OrthoDB" id="3650460at2759"/>
<dbReference type="EMBL" id="LAFY01000420">
    <property type="protein sequence ID" value="KJX98194.1"/>
    <property type="molecule type" value="Genomic_DNA"/>
</dbReference>
<name>A0A0F4GL86_9PEZI</name>
<keyword evidence="1" id="KW-0175">Coiled coil</keyword>
<dbReference type="Proteomes" id="UP000033647">
    <property type="component" value="Unassembled WGS sequence"/>
</dbReference>
<comment type="caution">
    <text evidence="3">The sequence shown here is derived from an EMBL/GenBank/DDBJ whole genome shotgun (WGS) entry which is preliminary data.</text>
</comment>
<dbReference type="AlphaFoldDB" id="A0A0F4GL86"/>
<evidence type="ECO:0008006" key="5">
    <source>
        <dbReference type="Google" id="ProtNLM"/>
    </source>
</evidence>
<dbReference type="STRING" id="1047168.A0A0F4GL86"/>
<accession>A0A0F4GL86</accession>
<evidence type="ECO:0000313" key="3">
    <source>
        <dbReference type="EMBL" id="KJX98194.1"/>
    </source>
</evidence>
<protein>
    <recommendedName>
        <fullName evidence="5">BTB domain-containing protein</fullName>
    </recommendedName>
</protein>
<feature type="region of interest" description="Disordered" evidence="2">
    <location>
        <begin position="1"/>
        <end position="29"/>
    </location>
</feature>
<keyword evidence="4" id="KW-1185">Reference proteome</keyword>
<feature type="coiled-coil region" evidence="1">
    <location>
        <begin position="274"/>
        <end position="348"/>
    </location>
</feature>
<reference evidence="3 4" key="1">
    <citation type="submission" date="2015-03" db="EMBL/GenBank/DDBJ databases">
        <title>RNA-seq based gene annotation and comparative genomics of four Zymoseptoria species reveal species-specific pathogenicity related genes and transposable element activity.</title>
        <authorList>
            <person name="Grandaubert J."/>
            <person name="Bhattacharyya A."/>
            <person name="Stukenbrock E.H."/>
        </authorList>
    </citation>
    <scope>NUCLEOTIDE SEQUENCE [LARGE SCALE GENOMIC DNA]</scope>
    <source>
        <strain evidence="3 4">Zb18110</strain>
    </source>
</reference>
<gene>
    <name evidence="3" type="ORF">TI39_contig428g00020</name>
</gene>
<sequence>MDIERYNSPSDSRNDDYAMCDSDGDSLPSPSEVIIDESGDAVVIAKTAGATRSFVVYSRAFALVCEPWNSMVKYRASMGANVSASTSRMEFTLEDDDWYALELVLRIAHLQFDKVPDSVSLGTLLQLSILTDKYQATQIVRPWITRWVVNSWDGVSGARKVQHIWIAWEYGLKDEFEQLVASLVLESETNAEGTVLIHEGKAMPDHMPPGLVESILNARASVFVKLHLSKKPTEKMTETATDVECRSMLDEIMREDMEVNPGLKPRPENAERILAAATQILDKRNQDIEELEQKKSVAVDELDSVNGQMMAMLNETDDSRREEFFLRQESAERKLSELRMQLEVATQARAYAQSAVRKVEDLLDHWPAYKTLKAEGA</sequence>
<evidence type="ECO:0000256" key="2">
    <source>
        <dbReference type="SAM" id="MobiDB-lite"/>
    </source>
</evidence>
<organism evidence="3 4">
    <name type="scientific">Zymoseptoria brevis</name>
    <dbReference type="NCBI Taxonomy" id="1047168"/>
    <lineage>
        <taxon>Eukaryota</taxon>
        <taxon>Fungi</taxon>
        <taxon>Dikarya</taxon>
        <taxon>Ascomycota</taxon>
        <taxon>Pezizomycotina</taxon>
        <taxon>Dothideomycetes</taxon>
        <taxon>Dothideomycetidae</taxon>
        <taxon>Mycosphaerellales</taxon>
        <taxon>Mycosphaerellaceae</taxon>
        <taxon>Zymoseptoria</taxon>
    </lineage>
</organism>
<evidence type="ECO:0000313" key="4">
    <source>
        <dbReference type="Proteomes" id="UP000033647"/>
    </source>
</evidence>
<proteinExistence type="predicted"/>